<dbReference type="SUPFAM" id="SSF46785">
    <property type="entry name" value="Winged helix' DNA-binding domain"/>
    <property type="match status" value="1"/>
</dbReference>
<dbReference type="Pfam" id="PF09339">
    <property type="entry name" value="HTH_IclR"/>
    <property type="match status" value="1"/>
</dbReference>
<protein>
    <submittedName>
        <fullName evidence="6">IclR family transcriptional regulator</fullName>
    </submittedName>
</protein>
<evidence type="ECO:0000259" key="4">
    <source>
        <dbReference type="PROSITE" id="PS51077"/>
    </source>
</evidence>
<dbReference type="Proteomes" id="UP000773614">
    <property type="component" value="Unassembled WGS sequence"/>
</dbReference>
<dbReference type="Gene3D" id="1.10.10.10">
    <property type="entry name" value="Winged helix-like DNA-binding domain superfamily/Winged helix DNA-binding domain"/>
    <property type="match status" value="1"/>
</dbReference>
<dbReference type="InterPro" id="IPR029016">
    <property type="entry name" value="GAF-like_dom_sf"/>
</dbReference>
<organism evidence="6 7">
    <name type="scientific">Propylenella binzhouense</name>
    <dbReference type="NCBI Taxonomy" id="2555902"/>
    <lineage>
        <taxon>Bacteria</taxon>
        <taxon>Pseudomonadati</taxon>
        <taxon>Pseudomonadota</taxon>
        <taxon>Alphaproteobacteria</taxon>
        <taxon>Hyphomicrobiales</taxon>
        <taxon>Propylenellaceae</taxon>
        <taxon>Propylenella</taxon>
    </lineage>
</organism>
<dbReference type="GO" id="GO:0003700">
    <property type="term" value="F:DNA-binding transcription factor activity"/>
    <property type="evidence" value="ECO:0007669"/>
    <property type="project" value="TreeGrafter"/>
</dbReference>
<dbReference type="PANTHER" id="PTHR30136">
    <property type="entry name" value="HELIX-TURN-HELIX TRANSCRIPTIONAL REGULATOR, ICLR FAMILY"/>
    <property type="match status" value="1"/>
</dbReference>
<evidence type="ECO:0000259" key="5">
    <source>
        <dbReference type="PROSITE" id="PS51078"/>
    </source>
</evidence>
<evidence type="ECO:0000313" key="6">
    <source>
        <dbReference type="EMBL" id="MYZ48961.1"/>
    </source>
</evidence>
<dbReference type="PANTHER" id="PTHR30136:SF24">
    <property type="entry name" value="HTH-TYPE TRANSCRIPTIONAL REPRESSOR ALLR"/>
    <property type="match status" value="1"/>
</dbReference>
<dbReference type="Pfam" id="PF01614">
    <property type="entry name" value="IclR_C"/>
    <property type="match status" value="1"/>
</dbReference>
<dbReference type="OrthoDB" id="31778at2"/>
<dbReference type="InterPro" id="IPR014757">
    <property type="entry name" value="Tscrpt_reg_IclR_C"/>
</dbReference>
<dbReference type="GO" id="GO:0003677">
    <property type="term" value="F:DNA binding"/>
    <property type="evidence" value="ECO:0007669"/>
    <property type="project" value="UniProtKB-KW"/>
</dbReference>
<keyword evidence="7" id="KW-1185">Reference proteome</keyword>
<dbReference type="EMBL" id="SPKJ01000055">
    <property type="protein sequence ID" value="MYZ48961.1"/>
    <property type="molecule type" value="Genomic_DNA"/>
</dbReference>
<dbReference type="Gene3D" id="3.30.450.40">
    <property type="match status" value="1"/>
</dbReference>
<dbReference type="InterPro" id="IPR005471">
    <property type="entry name" value="Tscrpt_reg_IclR_N"/>
</dbReference>
<dbReference type="InterPro" id="IPR036390">
    <property type="entry name" value="WH_DNA-bd_sf"/>
</dbReference>
<evidence type="ECO:0000256" key="2">
    <source>
        <dbReference type="ARBA" id="ARBA00023125"/>
    </source>
</evidence>
<comment type="caution">
    <text evidence="6">The sequence shown here is derived from an EMBL/GenBank/DDBJ whole genome shotgun (WGS) entry which is preliminary data.</text>
</comment>
<dbReference type="SMART" id="SM00346">
    <property type="entry name" value="HTH_ICLR"/>
    <property type="match status" value="1"/>
</dbReference>
<keyword evidence="1" id="KW-0805">Transcription regulation</keyword>
<proteinExistence type="predicted"/>
<keyword evidence="2" id="KW-0238">DNA-binding</keyword>
<sequence>MKAANTLERVLAILELFSEDHLAWTPEELMSELGYSRPTLYRYLKMLKEAGLLASSRHAGFTLGPKVVEMDYLLRKSDPLVLLGARYLRDLAGTYPATVLLVRWYGSRILCVASECSTPDPLTSYPRGRPMALVRGAIARSIMAFLPKRRLMPMIAGNLDELRSLGLGAGPAEIYESFRRVKRAGAAVCYGEVTPGVIGIAAPVFDGGRIPVASICVTIAGNRVGGAEIEAIAGAVRQATAALSRELAGPPDRIAEQ</sequence>
<dbReference type="InterPro" id="IPR036388">
    <property type="entry name" value="WH-like_DNA-bd_sf"/>
</dbReference>
<feature type="domain" description="HTH iclR-type" evidence="4">
    <location>
        <begin position="4"/>
        <end position="65"/>
    </location>
</feature>
<evidence type="ECO:0000256" key="1">
    <source>
        <dbReference type="ARBA" id="ARBA00023015"/>
    </source>
</evidence>
<name>A0A964T5M1_9HYPH</name>
<dbReference type="PROSITE" id="PS51078">
    <property type="entry name" value="ICLR_ED"/>
    <property type="match status" value="1"/>
</dbReference>
<accession>A0A964T5M1</accession>
<dbReference type="GO" id="GO:0045892">
    <property type="term" value="P:negative regulation of DNA-templated transcription"/>
    <property type="evidence" value="ECO:0007669"/>
    <property type="project" value="TreeGrafter"/>
</dbReference>
<keyword evidence="3" id="KW-0804">Transcription</keyword>
<reference evidence="6" key="1">
    <citation type="submission" date="2019-03" db="EMBL/GenBank/DDBJ databases">
        <title>Afifella sp. nov., isolated from activated sludge.</title>
        <authorList>
            <person name="Li Q."/>
            <person name="Liu Y."/>
        </authorList>
    </citation>
    <scope>NUCLEOTIDE SEQUENCE</scope>
    <source>
        <strain evidence="6">L72</strain>
    </source>
</reference>
<dbReference type="AlphaFoldDB" id="A0A964T5M1"/>
<dbReference type="SUPFAM" id="SSF55781">
    <property type="entry name" value="GAF domain-like"/>
    <property type="match status" value="1"/>
</dbReference>
<evidence type="ECO:0000313" key="7">
    <source>
        <dbReference type="Proteomes" id="UP000773614"/>
    </source>
</evidence>
<dbReference type="InterPro" id="IPR050707">
    <property type="entry name" value="HTH_MetabolicPath_Reg"/>
</dbReference>
<evidence type="ECO:0000256" key="3">
    <source>
        <dbReference type="ARBA" id="ARBA00023163"/>
    </source>
</evidence>
<feature type="domain" description="IclR-ED" evidence="5">
    <location>
        <begin position="66"/>
        <end position="249"/>
    </location>
</feature>
<gene>
    <name evidence="6" type="ORF">E4O86_14695</name>
</gene>
<dbReference type="PROSITE" id="PS51077">
    <property type="entry name" value="HTH_ICLR"/>
    <property type="match status" value="1"/>
</dbReference>
<dbReference type="RefSeq" id="WP_161141308.1">
    <property type="nucleotide sequence ID" value="NZ_SPKJ01000055.1"/>
</dbReference>